<comment type="domain">
    <text evidence="9">The N-terminal domain has the RNA-binding Sm fold. It harbors the endoribonuclease activity.</text>
</comment>
<evidence type="ECO:0000256" key="6">
    <source>
        <dbReference type="ARBA" id="ARBA00022723"/>
    </source>
</evidence>
<evidence type="ECO:0000256" key="4">
    <source>
        <dbReference type="ARBA" id="ARBA00022490"/>
    </source>
</evidence>
<evidence type="ECO:0000259" key="10">
    <source>
        <dbReference type="SMART" id="SM01194"/>
    </source>
</evidence>
<name>A0A075I9F6_9ARCH</name>
<dbReference type="SUPFAM" id="SSF159065">
    <property type="entry name" value="Dom34/Pelota N-terminal domain-like"/>
    <property type="match status" value="1"/>
</dbReference>
<keyword evidence="8 9" id="KW-0378">Hydrolase</keyword>
<keyword evidence="4 9" id="KW-0963">Cytoplasm</keyword>
<dbReference type="InterPro" id="IPR042226">
    <property type="entry name" value="eFR1_2_sf"/>
</dbReference>
<dbReference type="NCBIfam" id="TIGR00111">
    <property type="entry name" value="pelota"/>
    <property type="match status" value="1"/>
</dbReference>
<sequence length="350" mass="39417">MLTKTIDENSISCIPEDSDDLVSLRRIIKKGDKVVGETVRVIKQEKDFARPDKGERVKIRLVLEVEKISLDNVLDRIRVGGIIKESNNESVPHGSHHSFIIKIDQSFNLIKKKWNSIEKKLIRNRDQQSTYILIAIDTGDCGIGKLRGTHLHLLPNMYSGSSGKRYKTTFKIEDFFNEISKAMLPIIKNDDQIIIFGPGETRKKFANFLQNMQIGKKHQIKIIEGIDSGGEDGIHLFTKSKSMKEIISTSKLAKVHDIIDQIMFLANKKSRKFTMGLEETMKANEYGAIDSLVFSEGVIQNYDEQKIIDFLNDVESKGTKVYSVDATTDVGLRVTGLGGIISLLRFAVEG</sequence>
<dbReference type="SMART" id="SM01194">
    <property type="entry name" value="eRF1_1"/>
    <property type="match status" value="1"/>
</dbReference>
<dbReference type="SUPFAM" id="SSF55315">
    <property type="entry name" value="L30e-like"/>
    <property type="match status" value="1"/>
</dbReference>
<evidence type="ECO:0000256" key="5">
    <source>
        <dbReference type="ARBA" id="ARBA00022722"/>
    </source>
</evidence>
<evidence type="ECO:0000256" key="2">
    <source>
        <dbReference type="ARBA" id="ARBA00004496"/>
    </source>
</evidence>
<keyword evidence="6 9" id="KW-0479">Metal-binding</keyword>
<dbReference type="InterPro" id="IPR004405">
    <property type="entry name" value="TF_pelota"/>
</dbReference>
<dbReference type="InterPro" id="IPR005142">
    <property type="entry name" value="eRF1_3"/>
</dbReference>
<dbReference type="InterPro" id="IPR005140">
    <property type="entry name" value="eRF1_Pelota-like_N"/>
</dbReference>
<dbReference type="PANTHER" id="PTHR10853">
    <property type="entry name" value="PELOTA"/>
    <property type="match status" value="1"/>
</dbReference>
<dbReference type="Gene3D" id="2.30.30.870">
    <property type="entry name" value="Pelota, domain A"/>
    <property type="match status" value="1"/>
</dbReference>
<dbReference type="GO" id="GO:0070966">
    <property type="term" value="P:nuclear-transcribed mRNA catabolic process, no-go decay"/>
    <property type="evidence" value="ECO:0007669"/>
    <property type="project" value="InterPro"/>
</dbReference>
<dbReference type="Gene3D" id="3.30.1330.30">
    <property type="match status" value="1"/>
</dbReference>
<organism evidence="11">
    <name type="scientific">uncultured marine thaumarchaeote SAT1000_15_B11</name>
    <dbReference type="NCBI Taxonomy" id="1456384"/>
    <lineage>
        <taxon>Archaea</taxon>
        <taxon>Nitrososphaerota</taxon>
        <taxon>environmental samples</taxon>
    </lineage>
</organism>
<accession>A0A075I9F6</accession>
<dbReference type="EMBL" id="KF901228">
    <property type="protein sequence ID" value="AIF23352.1"/>
    <property type="molecule type" value="Genomic_DNA"/>
</dbReference>
<evidence type="ECO:0000256" key="8">
    <source>
        <dbReference type="ARBA" id="ARBA00022801"/>
    </source>
</evidence>
<dbReference type="GO" id="GO:0070481">
    <property type="term" value="P:nuclear-transcribed mRNA catabolic process, non-stop decay"/>
    <property type="evidence" value="ECO:0007669"/>
    <property type="project" value="InterPro"/>
</dbReference>
<feature type="domain" description="eRF1/Pelota-like N-terminal" evidence="10">
    <location>
        <begin position="3"/>
        <end position="127"/>
    </location>
</feature>
<evidence type="ECO:0000256" key="3">
    <source>
        <dbReference type="ARBA" id="ARBA00009504"/>
    </source>
</evidence>
<dbReference type="GO" id="GO:0004519">
    <property type="term" value="F:endonuclease activity"/>
    <property type="evidence" value="ECO:0007669"/>
    <property type="project" value="UniProtKB-UniRule"/>
</dbReference>
<dbReference type="PANTHER" id="PTHR10853:SF0">
    <property type="entry name" value="PROTEIN PELOTA HOMOLOG"/>
    <property type="match status" value="1"/>
</dbReference>
<proteinExistence type="inferred from homology"/>
<dbReference type="AlphaFoldDB" id="A0A075I9F6"/>
<evidence type="ECO:0000256" key="1">
    <source>
        <dbReference type="ARBA" id="ARBA00001968"/>
    </source>
</evidence>
<dbReference type="GO" id="GO:0071025">
    <property type="term" value="P:RNA surveillance"/>
    <property type="evidence" value="ECO:0007669"/>
    <property type="project" value="InterPro"/>
</dbReference>
<dbReference type="InterPro" id="IPR038069">
    <property type="entry name" value="Pelota/DOM34_N"/>
</dbReference>
<dbReference type="GO" id="GO:0046872">
    <property type="term" value="F:metal ion binding"/>
    <property type="evidence" value="ECO:0007669"/>
    <property type="project" value="UniProtKB-UniRule"/>
</dbReference>
<dbReference type="GO" id="GO:0016787">
    <property type="term" value="F:hydrolase activity"/>
    <property type="evidence" value="ECO:0007669"/>
    <property type="project" value="UniProtKB-KW"/>
</dbReference>
<dbReference type="InterPro" id="IPR029064">
    <property type="entry name" value="Ribosomal_eL30-like_sf"/>
</dbReference>
<dbReference type="GO" id="GO:0032790">
    <property type="term" value="P:ribosome disassembly"/>
    <property type="evidence" value="ECO:0007669"/>
    <property type="project" value="TreeGrafter"/>
</dbReference>
<dbReference type="GO" id="GO:0070651">
    <property type="term" value="P:nonfunctional rRNA decay"/>
    <property type="evidence" value="ECO:0007669"/>
    <property type="project" value="TreeGrafter"/>
</dbReference>
<dbReference type="EC" id="3.1.-.-" evidence="9"/>
<comment type="subcellular location">
    <subcellularLocation>
        <location evidence="2 9">Cytoplasm</location>
    </subcellularLocation>
</comment>
<dbReference type="Gene3D" id="3.30.420.60">
    <property type="entry name" value="eRF1 domain 2"/>
    <property type="match status" value="1"/>
</dbReference>
<dbReference type="Pfam" id="PF03465">
    <property type="entry name" value="eRF1_3"/>
    <property type="match status" value="1"/>
</dbReference>
<reference evidence="11" key="1">
    <citation type="journal article" date="2014" name="Genome Biol. Evol.">
        <title>Pangenome evidence for extensive interdomain horizontal transfer affecting lineage core and shell genes in uncultured planktonic thaumarchaeota and euryarchaeota.</title>
        <authorList>
            <person name="Deschamps P."/>
            <person name="Zivanovic Y."/>
            <person name="Moreira D."/>
            <person name="Rodriguez-Valera F."/>
            <person name="Lopez-Garcia P."/>
        </authorList>
    </citation>
    <scope>NUCLEOTIDE SEQUENCE</scope>
</reference>
<comment type="function">
    <text evidence="9">May function in recognizing stalled ribosomes, interact with stem-loop structures in stalled mRNA molecules, and effect endonucleolytic cleavage of the mRNA. May play a role in the release non-functional ribosomes and degradation of damaged mRNAs. Has endoribonuclease activity.</text>
</comment>
<comment type="cofactor">
    <cofactor evidence="1 9">
        <name>a divalent metal cation</name>
        <dbReference type="ChEBI" id="CHEBI:60240"/>
    </cofactor>
</comment>
<comment type="subunit">
    <text evidence="9">Monomer.</text>
</comment>
<dbReference type="GO" id="GO:0005737">
    <property type="term" value="C:cytoplasm"/>
    <property type="evidence" value="ECO:0007669"/>
    <property type="project" value="UniProtKB-SubCell"/>
</dbReference>
<dbReference type="Pfam" id="PF26356">
    <property type="entry name" value="Pelota_N"/>
    <property type="match status" value="1"/>
</dbReference>
<keyword evidence="5 9" id="KW-0540">Nuclease</keyword>
<gene>
    <name evidence="11" type="primary">DOM34</name>
    <name evidence="9 11" type="synonym">pelA</name>
    <name evidence="11" type="synonym">PELO</name>
</gene>
<evidence type="ECO:0000256" key="9">
    <source>
        <dbReference type="HAMAP-Rule" id="MF_01853"/>
    </source>
</evidence>
<dbReference type="SUPFAM" id="SSF53137">
    <property type="entry name" value="Translational machinery components"/>
    <property type="match status" value="1"/>
</dbReference>
<evidence type="ECO:0000313" key="11">
    <source>
        <dbReference type="EMBL" id="AIF23352.1"/>
    </source>
</evidence>
<protein>
    <recommendedName>
        <fullName evidence="9">Protein pelota homolog</fullName>
        <ecNumber evidence="9">3.1.-.-</ecNumber>
    </recommendedName>
</protein>
<dbReference type="InterPro" id="IPR058547">
    <property type="entry name" value="Pelota_N"/>
</dbReference>
<dbReference type="HAMAP" id="MF_01853">
    <property type="entry name" value="PelO"/>
    <property type="match status" value="1"/>
</dbReference>
<keyword evidence="7 9" id="KW-0255">Endonuclease</keyword>
<dbReference type="InterPro" id="IPR023521">
    <property type="entry name" value="Pelota_arc"/>
</dbReference>
<evidence type="ECO:0000256" key="7">
    <source>
        <dbReference type="ARBA" id="ARBA00022759"/>
    </source>
</evidence>
<comment type="similarity">
    <text evidence="3 9">Belongs to the eukaryotic release factor 1 family. Pelota subfamily.</text>
</comment>